<evidence type="ECO:0000313" key="2">
    <source>
        <dbReference type="EMBL" id="KAF3323674.1"/>
    </source>
</evidence>
<comment type="caution">
    <text evidence="2">The sequence shown here is derived from an EMBL/GenBank/DDBJ whole genome shotgun (WGS) entry which is preliminary data.</text>
</comment>
<evidence type="ECO:0000313" key="3">
    <source>
        <dbReference type="Proteomes" id="UP000623129"/>
    </source>
</evidence>
<reference evidence="2" key="1">
    <citation type="submission" date="2020-01" db="EMBL/GenBank/DDBJ databases">
        <title>Genome sequence of Kobresia littledalei, the first chromosome-level genome in the family Cyperaceae.</title>
        <authorList>
            <person name="Qu G."/>
        </authorList>
    </citation>
    <scope>NUCLEOTIDE SEQUENCE</scope>
    <source>
        <strain evidence="2">C.B.Clarke</strain>
        <tissue evidence="2">Leaf</tissue>
    </source>
</reference>
<name>A0A833QQP1_9POAL</name>
<evidence type="ECO:0000256" key="1">
    <source>
        <dbReference type="SAM" id="MobiDB-lite"/>
    </source>
</evidence>
<keyword evidence="3" id="KW-1185">Reference proteome</keyword>
<dbReference type="AlphaFoldDB" id="A0A833QQP1"/>
<dbReference type="Proteomes" id="UP000623129">
    <property type="component" value="Unassembled WGS sequence"/>
</dbReference>
<protein>
    <submittedName>
        <fullName evidence="2">Nitrate-induced NOI protein</fullName>
    </submittedName>
</protein>
<organism evidence="2 3">
    <name type="scientific">Carex littledalei</name>
    <dbReference type="NCBI Taxonomy" id="544730"/>
    <lineage>
        <taxon>Eukaryota</taxon>
        <taxon>Viridiplantae</taxon>
        <taxon>Streptophyta</taxon>
        <taxon>Embryophyta</taxon>
        <taxon>Tracheophyta</taxon>
        <taxon>Spermatophyta</taxon>
        <taxon>Magnoliopsida</taxon>
        <taxon>Liliopsida</taxon>
        <taxon>Poales</taxon>
        <taxon>Cyperaceae</taxon>
        <taxon>Cyperoideae</taxon>
        <taxon>Cariceae</taxon>
        <taxon>Carex</taxon>
        <taxon>Carex subgen. Euthyceras</taxon>
    </lineage>
</organism>
<accession>A0A833QQP1</accession>
<dbReference type="OrthoDB" id="707250at2759"/>
<feature type="compositionally biased region" description="Polar residues" evidence="1">
    <location>
        <begin position="11"/>
        <end position="21"/>
    </location>
</feature>
<feature type="compositionally biased region" description="Polar residues" evidence="1">
    <location>
        <begin position="131"/>
        <end position="142"/>
    </location>
</feature>
<sequence>MAQSYIPPFPNSNASADTPYTQVFEKARIQRKSGGAPEPVLANPKTPPSPRHREPDPPRVTASPLHQSYLPGGKSPLHHQGSSGSGSRGSGSSRSGSSHKPVNPNYPSHPSPKPSGSRNGGNGRPHEGQIGYNTPGRQTPNRTQKKPEQYDLVPPFPSDGKETNYTEVFSRYRQDNDSSTAPSMVPYTPQHDQSPKLKRCSCFGL</sequence>
<gene>
    <name evidence="2" type="ORF">FCM35_KLT12405</name>
</gene>
<dbReference type="EMBL" id="SWLB01000023">
    <property type="protein sequence ID" value="KAF3323674.1"/>
    <property type="molecule type" value="Genomic_DNA"/>
</dbReference>
<feature type="compositionally biased region" description="Basic and acidic residues" evidence="1">
    <location>
        <begin position="159"/>
        <end position="176"/>
    </location>
</feature>
<feature type="region of interest" description="Disordered" evidence="1">
    <location>
        <begin position="1"/>
        <end position="197"/>
    </location>
</feature>
<proteinExistence type="predicted"/>